<dbReference type="OrthoDB" id="7062303at2"/>
<dbReference type="SUPFAM" id="SSF53335">
    <property type="entry name" value="S-adenosyl-L-methionine-dependent methyltransferases"/>
    <property type="match status" value="1"/>
</dbReference>
<evidence type="ECO:0000313" key="3">
    <source>
        <dbReference type="EMBL" id="APT84723.1"/>
    </source>
</evidence>
<dbReference type="Proteomes" id="UP000185478">
    <property type="component" value="Chromosome"/>
</dbReference>
<dbReference type="KEGG" id="caqu:CAQU_06180"/>
<dbReference type="InterPro" id="IPR041698">
    <property type="entry name" value="Methyltransf_25"/>
</dbReference>
<keyword evidence="1 3" id="KW-0808">Transferase</keyword>
<keyword evidence="3" id="KW-0489">Methyltransferase</keyword>
<accession>A0A1L7CG20</accession>
<dbReference type="GO" id="GO:0008168">
    <property type="term" value="F:methyltransferase activity"/>
    <property type="evidence" value="ECO:0007669"/>
    <property type="project" value="UniProtKB-KW"/>
</dbReference>
<evidence type="ECO:0000313" key="4">
    <source>
        <dbReference type="Proteomes" id="UP000185478"/>
    </source>
</evidence>
<dbReference type="STRING" id="1431546.CAQU_06180"/>
<organism evidence="3 4">
    <name type="scientific">Corynebacterium aquilae DSM 44791</name>
    <dbReference type="NCBI Taxonomy" id="1431546"/>
    <lineage>
        <taxon>Bacteria</taxon>
        <taxon>Bacillati</taxon>
        <taxon>Actinomycetota</taxon>
        <taxon>Actinomycetes</taxon>
        <taxon>Mycobacteriales</taxon>
        <taxon>Corynebacteriaceae</taxon>
        <taxon>Corynebacterium</taxon>
    </lineage>
</organism>
<dbReference type="AlphaFoldDB" id="A0A1L7CG20"/>
<sequence length="194" mass="21117">MPTWNDLISNNPAHSQNYAERWDRFENQGEDIVGEARLIDAMASRGAKILDAGCGQGRIGGYLAQAGHDVTGIDLDPYLVEIARAKYPEAVFVVGDLSADEMPGGPYELIVSAGNVVAFLEEDGRLPALKALARVLDRNGRLVIGFGSGRGYTFEEFLADAHSAGLREQNRYSSWDLQPFSEDSTFLVSVLVHA</sequence>
<proteinExistence type="predicted"/>
<dbReference type="CDD" id="cd02440">
    <property type="entry name" value="AdoMet_MTases"/>
    <property type="match status" value="1"/>
</dbReference>
<protein>
    <submittedName>
        <fullName evidence="3">SAM-dependent methyltransferase</fullName>
    </submittedName>
</protein>
<evidence type="ECO:0000259" key="2">
    <source>
        <dbReference type="Pfam" id="PF13649"/>
    </source>
</evidence>
<dbReference type="Pfam" id="PF13649">
    <property type="entry name" value="Methyltransf_25"/>
    <property type="match status" value="1"/>
</dbReference>
<dbReference type="InterPro" id="IPR029063">
    <property type="entry name" value="SAM-dependent_MTases_sf"/>
</dbReference>
<dbReference type="EMBL" id="CP009245">
    <property type="protein sequence ID" value="APT84723.1"/>
    <property type="molecule type" value="Genomic_DNA"/>
</dbReference>
<reference evidence="3 4" key="1">
    <citation type="submission" date="2014-08" db="EMBL/GenBank/DDBJ databases">
        <title>Complete genome sequence of Corynebacterium aquilae S-613T(T) (=DSM 44791(T)), isolated from the choana of a healthy golden eagle.</title>
        <authorList>
            <person name="Ruckert C."/>
            <person name="Albersmeier A."/>
            <person name="Winkler A."/>
            <person name="Kalinowski J."/>
        </authorList>
    </citation>
    <scope>NUCLEOTIDE SEQUENCE [LARGE SCALE GENOMIC DNA]</scope>
    <source>
        <strain evidence="3 4">S-613</strain>
    </source>
</reference>
<dbReference type="RefSeq" id="WP_075726097.1">
    <property type="nucleotide sequence ID" value="NZ_CP009245.1"/>
</dbReference>
<dbReference type="PANTHER" id="PTHR43861">
    <property type="entry name" value="TRANS-ACONITATE 2-METHYLTRANSFERASE-RELATED"/>
    <property type="match status" value="1"/>
</dbReference>
<dbReference type="Gene3D" id="3.40.50.150">
    <property type="entry name" value="Vaccinia Virus protein VP39"/>
    <property type="match status" value="1"/>
</dbReference>
<gene>
    <name evidence="3" type="ORF">CAQU_06180</name>
</gene>
<name>A0A1L7CG20_9CORY</name>
<feature type="domain" description="Methyltransferase" evidence="2">
    <location>
        <begin position="49"/>
        <end position="140"/>
    </location>
</feature>
<dbReference type="GO" id="GO:0032259">
    <property type="term" value="P:methylation"/>
    <property type="evidence" value="ECO:0007669"/>
    <property type="project" value="UniProtKB-KW"/>
</dbReference>
<evidence type="ECO:0000256" key="1">
    <source>
        <dbReference type="ARBA" id="ARBA00022679"/>
    </source>
</evidence>
<keyword evidence="4" id="KW-1185">Reference proteome</keyword>